<feature type="region of interest" description="Disordered" evidence="1">
    <location>
        <begin position="287"/>
        <end position="356"/>
    </location>
</feature>
<organism evidence="3 4">
    <name type="scientific">Acrasis kona</name>
    <dbReference type="NCBI Taxonomy" id="1008807"/>
    <lineage>
        <taxon>Eukaryota</taxon>
        <taxon>Discoba</taxon>
        <taxon>Heterolobosea</taxon>
        <taxon>Tetramitia</taxon>
        <taxon>Eutetramitia</taxon>
        <taxon>Acrasidae</taxon>
        <taxon>Acrasis</taxon>
    </lineage>
</organism>
<dbReference type="EMBL" id="JAOPGA020001753">
    <property type="protein sequence ID" value="KAL0491081.1"/>
    <property type="molecule type" value="Genomic_DNA"/>
</dbReference>
<dbReference type="AlphaFoldDB" id="A0AAW2ZMM1"/>
<protein>
    <recommendedName>
        <fullName evidence="2">MULE transposase domain-containing protein</fullName>
    </recommendedName>
</protein>
<keyword evidence="4" id="KW-1185">Reference proteome</keyword>
<reference evidence="3 4" key="1">
    <citation type="submission" date="2024-03" db="EMBL/GenBank/DDBJ databases">
        <title>The Acrasis kona genome and developmental transcriptomes reveal deep origins of eukaryotic multicellular pathways.</title>
        <authorList>
            <person name="Sheikh S."/>
            <person name="Fu C.-J."/>
            <person name="Brown M.W."/>
            <person name="Baldauf S.L."/>
        </authorList>
    </citation>
    <scope>NUCLEOTIDE SEQUENCE [LARGE SCALE GENOMIC DNA]</scope>
    <source>
        <strain evidence="3 4">ATCC MYA-3509</strain>
    </source>
</reference>
<feature type="domain" description="MULE transposase" evidence="2">
    <location>
        <begin position="23"/>
        <end position="121"/>
    </location>
</feature>
<evidence type="ECO:0000313" key="4">
    <source>
        <dbReference type="Proteomes" id="UP001431209"/>
    </source>
</evidence>
<dbReference type="Pfam" id="PF10551">
    <property type="entry name" value="MULE"/>
    <property type="match status" value="1"/>
</dbReference>
<accession>A0AAW2ZMM1</accession>
<evidence type="ECO:0000313" key="3">
    <source>
        <dbReference type="EMBL" id="KAL0491081.1"/>
    </source>
</evidence>
<feature type="non-terminal residue" evidence="3">
    <location>
        <position position="447"/>
    </location>
</feature>
<feature type="compositionally biased region" description="Basic and acidic residues" evidence="1">
    <location>
        <begin position="319"/>
        <end position="338"/>
    </location>
</feature>
<feature type="compositionally biased region" description="Polar residues" evidence="1">
    <location>
        <begin position="379"/>
        <end position="396"/>
    </location>
</feature>
<evidence type="ECO:0000259" key="2">
    <source>
        <dbReference type="Pfam" id="PF10551"/>
    </source>
</evidence>
<proteinExistence type="predicted"/>
<dbReference type="Proteomes" id="UP001431209">
    <property type="component" value="Unassembled WGS sequence"/>
</dbReference>
<gene>
    <name evidence="3" type="ORF">AKO1_009727</name>
</gene>
<name>A0AAW2ZMM1_9EUKA</name>
<feature type="region of interest" description="Disordered" evidence="1">
    <location>
        <begin position="379"/>
        <end position="418"/>
    </location>
</feature>
<sequence length="447" mass="51140">MYVMWSSPYMANILKSVNEHDQVHADGTFKIVPEKISQLLVISVRFSGCTDTYPVAFIWCQSKAQVEYLRVWRDIVFNVAPNLQKLNKIYISTDFERAHINAVQEALPNAVVVGCHFHLKQAVYRYIDKNIKGFNEFLNLENGKKRDEFNEGLTQIIMGDDASAIDDLINQFLLKWTSSKDEGERLRDYLESTWFGKTIIIENKMQRLVDKCLFPRTMWANCCMGRLDLNMTNNPAEAFNNMANRFLIHYGTNKPSVKEAVELLRQIENHSYETYVAKVAEGSTPVVAKNSNTTRKSTPLAVPSRKQRENANNPNLGPSDERRAEKEKREKERAKELEQLYLYPDAKSSQEEAADDKTCASQQINFEDSFLQALLSSDQSNPSFNDSRSQLSMTVDTTRDETQSATQRRIGPGSRPQHALAALDHQQQMELMTSQFSLNGQVEPERK</sequence>
<comment type="caution">
    <text evidence="3">The sequence shown here is derived from an EMBL/GenBank/DDBJ whole genome shotgun (WGS) entry which is preliminary data.</text>
</comment>
<dbReference type="InterPro" id="IPR018289">
    <property type="entry name" value="MULE_transposase_dom"/>
</dbReference>
<evidence type="ECO:0000256" key="1">
    <source>
        <dbReference type="SAM" id="MobiDB-lite"/>
    </source>
</evidence>